<protein>
    <submittedName>
        <fullName evidence="1">Uncharacterized protein</fullName>
    </submittedName>
</protein>
<reference evidence="1 2" key="1">
    <citation type="submission" date="2019-01" db="EMBL/GenBank/DDBJ databases">
        <authorList>
            <person name="Sayadi A."/>
        </authorList>
    </citation>
    <scope>NUCLEOTIDE SEQUENCE [LARGE SCALE GENOMIC DNA]</scope>
</reference>
<dbReference type="Proteomes" id="UP000410492">
    <property type="component" value="Unassembled WGS sequence"/>
</dbReference>
<proteinExistence type="predicted"/>
<gene>
    <name evidence="1" type="ORF">CALMAC_LOCUS15018</name>
</gene>
<dbReference type="AlphaFoldDB" id="A0A653D7U7"/>
<name>A0A653D7U7_CALMS</name>
<organism evidence="1 2">
    <name type="scientific">Callosobruchus maculatus</name>
    <name type="common">Southern cowpea weevil</name>
    <name type="synonym">Pulse bruchid</name>
    <dbReference type="NCBI Taxonomy" id="64391"/>
    <lineage>
        <taxon>Eukaryota</taxon>
        <taxon>Metazoa</taxon>
        <taxon>Ecdysozoa</taxon>
        <taxon>Arthropoda</taxon>
        <taxon>Hexapoda</taxon>
        <taxon>Insecta</taxon>
        <taxon>Pterygota</taxon>
        <taxon>Neoptera</taxon>
        <taxon>Endopterygota</taxon>
        <taxon>Coleoptera</taxon>
        <taxon>Polyphaga</taxon>
        <taxon>Cucujiformia</taxon>
        <taxon>Chrysomeloidea</taxon>
        <taxon>Chrysomelidae</taxon>
        <taxon>Bruchinae</taxon>
        <taxon>Bruchini</taxon>
        <taxon>Callosobruchus</taxon>
    </lineage>
</organism>
<accession>A0A653D7U7</accession>
<dbReference type="EMBL" id="CAACVG010010519">
    <property type="protein sequence ID" value="VEN56006.1"/>
    <property type="molecule type" value="Genomic_DNA"/>
</dbReference>
<keyword evidence="2" id="KW-1185">Reference proteome</keyword>
<evidence type="ECO:0000313" key="2">
    <source>
        <dbReference type="Proteomes" id="UP000410492"/>
    </source>
</evidence>
<evidence type="ECO:0000313" key="1">
    <source>
        <dbReference type="EMBL" id="VEN56006.1"/>
    </source>
</evidence>
<sequence>MWLSKDFLYLNFALQCEQFKSLKLDDAPGCFEICLLKSCCLTVLKSHCEHPYILIGTDVLK</sequence>